<dbReference type="PRINTS" id="PR00111">
    <property type="entry name" value="ABHYDROLASE"/>
</dbReference>
<evidence type="ECO:0000313" key="4">
    <source>
        <dbReference type="Proteomes" id="UP000198877"/>
    </source>
</evidence>
<reference evidence="4" key="1">
    <citation type="submission" date="2016-10" db="EMBL/GenBank/DDBJ databases">
        <authorList>
            <person name="Varghese N."/>
            <person name="Submissions S."/>
        </authorList>
    </citation>
    <scope>NUCLEOTIDE SEQUENCE [LARGE SCALE GENOMIC DNA]</scope>
    <source>
        <strain evidence="4">CL127</strain>
    </source>
</reference>
<protein>
    <submittedName>
        <fullName evidence="3">Pimeloyl-ACP methyl ester carboxylesterase</fullName>
    </submittedName>
</protein>
<dbReference type="PANTHER" id="PTHR43798:SF31">
    <property type="entry name" value="AB HYDROLASE SUPERFAMILY PROTEIN YCLE"/>
    <property type="match status" value="1"/>
</dbReference>
<proteinExistence type="predicted"/>
<dbReference type="InterPro" id="IPR029058">
    <property type="entry name" value="AB_hydrolase_fold"/>
</dbReference>
<dbReference type="Proteomes" id="UP000198877">
    <property type="component" value="Unassembled WGS sequence"/>
</dbReference>
<evidence type="ECO:0000256" key="1">
    <source>
        <dbReference type="ARBA" id="ARBA00022801"/>
    </source>
</evidence>
<organism evidence="3 4">
    <name type="scientific">Microbacterium azadirachtae</name>
    <dbReference type="NCBI Taxonomy" id="582680"/>
    <lineage>
        <taxon>Bacteria</taxon>
        <taxon>Bacillati</taxon>
        <taxon>Actinomycetota</taxon>
        <taxon>Actinomycetes</taxon>
        <taxon>Micrococcales</taxon>
        <taxon>Microbacteriaceae</taxon>
        <taxon>Microbacterium</taxon>
    </lineage>
</organism>
<dbReference type="SUPFAM" id="SSF53474">
    <property type="entry name" value="alpha/beta-Hydrolases"/>
    <property type="match status" value="1"/>
</dbReference>
<dbReference type="GO" id="GO:0016787">
    <property type="term" value="F:hydrolase activity"/>
    <property type="evidence" value="ECO:0007669"/>
    <property type="project" value="UniProtKB-KW"/>
</dbReference>
<evidence type="ECO:0000313" key="3">
    <source>
        <dbReference type="EMBL" id="SFR61691.1"/>
    </source>
</evidence>
<keyword evidence="1" id="KW-0378">Hydrolase</keyword>
<dbReference type="InterPro" id="IPR050266">
    <property type="entry name" value="AB_hydrolase_sf"/>
</dbReference>
<evidence type="ECO:0000259" key="2">
    <source>
        <dbReference type="Pfam" id="PF12697"/>
    </source>
</evidence>
<dbReference type="GO" id="GO:0016020">
    <property type="term" value="C:membrane"/>
    <property type="evidence" value="ECO:0007669"/>
    <property type="project" value="TreeGrafter"/>
</dbReference>
<dbReference type="EMBL" id="FOYR01000002">
    <property type="protein sequence ID" value="SFR61691.1"/>
    <property type="molecule type" value="Genomic_DNA"/>
</dbReference>
<gene>
    <name evidence="3" type="ORF">SAMN04488591_2427</name>
</gene>
<dbReference type="Pfam" id="PF12697">
    <property type="entry name" value="Abhydrolase_6"/>
    <property type="match status" value="1"/>
</dbReference>
<dbReference type="PANTHER" id="PTHR43798">
    <property type="entry name" value="MONOACYLGLYCEROL LIPASE"/>
    <property type="match status" value="1"/>
</dbReference>
<sequence length="320" mass="33247">MSEDVAPAPVPALAEAASDPLPATALAASASDPALAAPVPDPALAATIYGPGSASAALLAIHGITANGRCWDTVAALLPERRILAPDLRGRARSSALPGPYGLRRHASDLAALLDADGGGPRTVLGHSMGAFAAVALAAARPDLVAELVLVDGGFPLPLPSGVRSAEELDIAALLGPAAQRLAREFADEDAYLDFWRAHPAFARDWSPAVEAYARHDLDGAAPHLRSSTVAAAMVQDGGELYGPDWYVAALRGLRMPVTVLRAPRGLLDTEPLYAPGALDGFLDLVPQLRIVEVDDVNHYTILFADRGARRVAAAVDDRP</sequence>
<dbReference type="Gene3D" id="3.40.50.1820">
    <property type="entry name" value="alpha/beta hydrolase"/>
    <property type="match status" value="1"/>
</dbReference>
<dbReference type="InterPro" id="IPR000073">
    <property type="entry name" value="AB_hydrolase_1"/>
</dbReference>
<dbReference type="AlphaFoldDB" id="A0A1I6I4Q9"/>
<dbReference type="RefSeq" id="WP_091739348.1">
    <property type="nucleotide sequence ID" value="NZ_FOYR01000002.1"/>
</dbReference>
<feature type="domain" description="AB hydrolase-1" evidence="2">
    <location>
        <begin position="59"/>
        <end position="314"/>
    </location>
</feature>
<name>A0A1I6I4Q9_9MICO</name>
<accession>A0A1I6I4Q9</accession>